<feature type="compositionally biased region" description="Low complexity" evidence="1">
    <location>
        <begin position="102"/>
        <end position="128"/>
    </location>
</feature>
<dbReference type="AlphaFoldDB" id="A0AAV9P5R1"/>
<evidence type="ECO:0000313" key="5">
    <source>
        <dbReference type="Proteomes" id="UP001337655"/>
    </source>
</evidence>
<feature type="region of interest" description="Disordered" evidence="1">
    <location>
        <begin position="236"/>
        <end position="292"/>
    </location>
</feature>
<evidence type="ECO:0000256" key="2">
    <source>
        <dbReference type="SAM" id="Phobius"/>
    </source>
</evidence>
<proteinExistence type="predicted"/>
<feature type="compositionally biased region" description="Basic and acidic residues" evidence="1">
    <location>
        <begin position="395"/>
        <end position="415"/>
    </location>
</feature>
<accession>A0AAV9P5R1</accession>
<dbReference type="RefSeq" id="XP_064657644.1">
    <property type="nucleotide sequence ID" value="XM_064803843.1"/>
</dbReference>
<keyword evidence="5" id="KW-1185">Reference proteome</keyword>
<keyword evidence="2" id="KW-0472">Membrane</keyword>
<keyword evidence="3" id="KW-0732">Signal</keyword>
<dbReference type="EMBL" id="JAVRRT010000010">
    <property type="protein sequence ID" value="KAK5168034.1"/>
    <property type="molecule type" value="Genomic_DNA"/>
</dbReference>
<comment type="caution">
    <text evidence="4">The sequence shown here is derived from an EMBL/GenBank/DDBJ whole genome shotgun (WGS) entry which is preliminary data.</text>
</comment>
<dbReference type="Proteomes" id="UP001337655">
    <property type="component" value="Unassembled WGS sequence"/>
</dbReference>
<evidence type="ECO:0000256" key="3">
    <source>
        <dbReference type="SAM" id="SignalP"/>
    </source>
</evidence>
<keyword evidence="2" id="KW-1133">Transmembrane helix</keyword>
<feature type="compositionally biased region" description="Basic and acidic residues" evidence="1">
    <location>
        <begin position="267"/>
        <end position="276"/>
    </location>
</feature>
<gene>
    <name evidence="4" type="ORF">LTR77_006602</name>
</gene>
<name>A0AAV9P5R1_9PEZI</name>
<evidence type="ECO:0000256" key="1">
    <source>
        <dbReference type="SAM" id="MobiDB-lite"/>
    </source>
</evidence>
<feature type="chain" id="PRO_5043911603" evidence="3">
    <location>
        <begin position="23"/>
        <end position="459"/>
    </location>
</feature>
<feature type="region of interest" description="Disordered" evidence="1">
    <location>
        <begin position="309"/>
        <end position="377"/>
    </location>
</feature>
<feature type="region of interest" description="Disordered" evidence="1">
    <location>
        <begin position="27"/>
        <end position="55"/>
    </location>
</feature>
<reference evidence="4 5" key="1">
    <citation type="submission" date="2023-08" db="EMBL/GenBank/DDBJ databases">
        <title>Black Yeasts Isolated from many extreme environments.</title>
        <authorList>
            <person name="Coleine C."/>
            <person name="Stajich J.E."/>
            <person name="Selbmann L."/>
        </authorList>
    </citation>
    <scope>NUCLEOTIDE SEQUENCE [LARGE SCALE GENOMIC DNA]</scope>
    <source>
        <strain evidence="4 5">CCFEE 5935</strain>
    </source>
</reference>
<feature type="signal peptide" evidence="3">
    <location>
        <begin position="1"/>
        <end position="22"/>
    </location>
</feature>
<protein>
    <submittedName>
        <fullName evidence="4">Uncharacterized protein</fullName>
    </submittedName>
</protein>
<feature type="compositionally biased region" description="Low complexity" evidence="1">
    <location>
        <begin position="42"/>
        <end position="55"/>
    </location>
</feature>
<organism evidence="4 5">
    <name type="scientific">Saxophila tyrrhenica</name>
    <dbReference type="NCBI Taxonomy" id="1690608"/>
    <lineage>
        <taxon>Eukaryota</taxon>
        <taxon>Fungi</taxon>
        <taxon>Dikarya</taxon>
        <taxon>Ascomycota</taxon>
        <taxon>Pezizomycotina</taxon>
        <taxon>Dothideomycetes</taxon>
        <taxon>Dothideomycetidae</taxon>
        <taxon>Mycosphaerellales</taxon>
        <taxon>Extremaceae</taxon>
        <taxon>Saxophila</taxon>
    </lineage>
</organism>
<feature type="compositionally biased region" description="Polar residues" evidence="1">
    <location>
        <begin position="30"/>
        <end position="41"/>
    </location>
</feature>
<feature type="compositionally biased region" description="Basic and acidic residues" evidence="1">
    <location>
        <begin position="132"/>
        <end position="146"/>
    </location>
</feature>
<keyword evidence="2" id="KW-0812">Transmembrane</keyword>
<feature type="transmembrane region" description="Helical" evidence="2">
    <location>
        <begin position="154"/>
        <end position="177"/>
    </location>
</feature>
<feature type="region of interest" description="Disordered" evidence="1">
    <location>
        <begin position="394"/>
        <end position="415"/>
    </location>
</feature>
<feature type="region of interest" description="Disordered" evidence="1">
    <location>
        <begin position="101"/>
        <end position="146"/>
    </location>
</feature>
<evidence type="ECO:0000313" key="4">
    <source>
        <dbReference type="EMBL" id="KAK5168034.1"/>
    </source>
</evidence>
<sequence>MVRPTIIGRALAFGLLTSSTEAGRIRIRQPQATSASPETQESASDTATAPATTTTQDVPQALLSIADSLIDANYPSQTIEDIRTLSWPTTVVIGTQTYTIGSESTATSSSTPTSQTSQTSKTDAASTTNDISKPEETEVKSASEPSHKADDKRLAIIIGVVIGVVVLIVLGTVFCCLHRRKKDNGSFFLRRSTPSVRSNGSWMPGSQRPDTYGHTAYVSAGKQGPDTFGNTAYVSPAMSSPHQRKYPQMSTIERGTTPPVDAHPAYLHHESSRSTSDENPFYTPEERSQSALNPQELDSQAIAQIDHADPANRQSSDSMRQSRPPTPFSPLMMMQSGPAARPQVHQNPFSSPEDEEADDVVSPIVPPTRNPERRYSPMVHYPSWDEVSAFSFSGSERDARQQEEGGDGWRPERERKAGSVRRLDGWWIARGIAMMTDFLVLDTLSIRFGCLYVQIRRTA</sequence>
<dbReference type="GeneID" id="89927942"/>
<feature type="compositionally biased region" description="Polar residues" evidence="1">
    <location>
        <begin position="312"/>
        <end position="323"/>
    </location>
</feature>